<name>A0A8J8SGK7_9FIRM</name>
<dbReference type="AlphaFoldDB" id="A0A8J8SGK7"/>
<evidence type="ECO:0000313" key="3">
    <source>
        <dbReference type="Proteomes" id="UP000683246"/>
    </source>
</evidence>
<dbReference type="Proteomes" id="UP000683246">
    <property type="component" value="Chromosome"/>
</dbReference>
<gene>
    <name evidence="2" type="ORF">HZI73_08960</name>
</gene>
<dbReference type="EMBL" id="CP058649">
    <property type="protein sequence ID" value="QUI22423.1"/>
    <property type="molecule type" value="Genomic_DNA"/>
</dbReference>
<dbReference type="SUPFAM" id="SSF53807">
    <property type="entry name" value="Helical backbone' metal receptor"/>
    <property type="match status" value="1"/>
</dbReference>
<keyword evidence="3" id="KW-1185">Reference proteome</keyword>
<evidence type="ECO:0000313" key="2">
    <source>
        <dbReference type="EMBL" id="QUI22423.1"/>
    </source>
</evidence>
<protein>
    <recommendedName>
        <fullName evidence="1">Nitrogenase/oxidoreductase component 1 domain-containing protein</fullName>
    </recommendedName>
</protein>
<reference evidence="2" key="1">
    <citation type="submission" date="2020-07" db="EMBL/GenBank/DDBJ databases">
        <title>Vallitalea pronyensis genome.</title>
        <authorList>
            <person name="Postec A."/>
        </authorList>
    </citation>
    <scope>NUCLEOTIDE SEQUENCE</scope>
    <source>
        <strain evidence="2">FatNI3</strain>
    </source>
</reference>
<sequence>MKLYKNYPIASDRMGMLWALNGIHDACIIEFGPAGTTHFSIEGLMQFGATVHAKTFTTHMDEHDVTFGNEERLVDAILEVDKVEKPAYIFVLGSSITSIIGIDLEGVRLQVQDDIDSQIILLPDCDFQRNFRQGIEEVNTILVREIALKNSTQDKQPVFNLLGLGIHDYNHRSDYYEIKRLMWEYFSLDIGTTFTLDTSIEAIAQASKAMINLVVNKEGLEAAKILEVVYKQPYVDMRPYGVANTRHWLACIGEQLNRAVPDDICQEELKEIAYKENMLKRRIKQLEHADIYVNQDTMDTSALEAYLSSLGFQLTDNKDNACLVWTNGIEALTSKKAIQISHPSFHQERQYPYTPMMGIRGTHYLLQEIGNTLTKALLQD</sequence>
<dbReference type="InterPro" id="IPR049939">
    <property type="entry name" value="NifE-like"/>
</dbReference>
<dbReference type="RefSeq" id="WP_212697908.1">
    <property type="nucleotide sequence ID" value="NZ_CP058649.1"/>
</dbReference>
<dbReference type="PANTHER" id="PTHR42956:SF1">
    <property type="entry name" value="NITROGENASE IRON-MOLYBDENUM COFACTOR BIOSYNTHESIS PROTEIN NIFE"/>
    <property type="match status" value="1"/>
</dbReference>
<dbReference type="PANTHER" id="PTHR42956">
    <property type="entry name" value="NITROGENASE IRON-MOLYBDENUM COFACTOR BIOSYNTHESIS PROTEIN NIFE"/>
    <property type="match status" value="1"/>
</dbReference>
<organism evidence="2 3">
    <name type="scientific">Vallitalea pronyensis</name>
    <dbReference type="NCBI Taxonomy" id="1348613"/>
    <lineage>
        <taxon>Bacteria</taxon>
        <taxon>Bacillati</taxon>
        <taxon>Bacillota</taxon>
        <taxon>Clostridia</taxon>
        <taxon>Lachnospirales</taxon>
        <taxon>Vallitaleaceae</taxon>
        <taxon>Vallitalea</taxon>
    </lineage>
</organism>
<accession>A0A8J8SGK7</accession>
<proteinExistence type="predicted"/>
<dbReference type="InterPro" id="IPR000510">
    <property type="entry name" value="Nase/OxRdtase_comp1"/>
</dbReference>
<feature type="domain" description="Nitrogenase/oxidoreductase component 1" evidence="1">
    <location>
        <begin position="13"/>
        <end position="313"/>
    </location>
</feature>
<dbReference type="KEGG" id="vpy:HZI73_08960"/>
<evidence type="ECO:0000259" key="1">
    <source>
        <dbReference type="Pfam" id="PF00148"/>
    </source>
</evidence>
<dbReference type="Gene3D" id="3.40.50.1980">
    <property type="entry name" value="Nitrogenase molybdenum iron protein domain"/>
    <property type="match status" value="2"/>
</dbReference>
<dbReference type="GO" id="GO:0016491">
    <property type="term" value="F:oxidoreductase activity"/>
    <property type="evidence" value="ECO:0007669"/>
    <property type="project" value="InterPro"/>
</dbReference>
<dbReference type="Pfam" id="PF00148">
    <property type="entry name" value="Oxidored_nitro"/>
    <property type="match status" value="1"/>
</dbReference>